<organism evidence="2 3">
    <name type="scientific">Skermanella stibiiresistens SB22</name>
    <dbReference type="NCBI Taxonomy" id="1385369"/>
    <lineage>
        <taxon>Bacteria</taxon>
        <taxon>Pseudomonadati</taxon>
        <taxon>Pseudomonadota</taxon>
        <taxon>Alphaproteobacteria</taxon>
        <taxon>Rhodospirillales</taxon>
        <taxon>Azospirillaceae</taxon>
        <taxon>Skermanella</taxon>
    </lineage>
</organism>
<dbReference type="AlphaFoldDB" id="W9H700"/>
<dbReference type="SUPFAM" id="SSF53335">
    <property type="entry name" value="S-adenosyl-L-methionine-dependent methyltransferases"/>
    <property type="match status" value="1"/>
</dbReference>
<dbReference type="PANTHER" id="PTHR37524:SF2">
    <property type="entry name" value="RIBOSOMAL RNA METHYLTRANSFERASE FTSJ DOMAIN-CONTAINING PROTEIN"/>
    <property type="match status" value="1"/>
</dbReference>
<reference evidence="2 3" key="1">
    <citation type="submission" date="2013-08" db="EMBL/GenBank/DDBJ databases">
        <title>The genome sequence of Skermanella stibiiresistens.</title>
        <authorList>
            <person name="Zhu W."/>
            <person name="Wang G."/>
        </authorList>
    </citation>
    <scope>NUCLEOTIDE SEQUENCE [LARGE SCALE GENOMIC DNA]</scope>
    <source>
        <strain evidence="2 3">SB22</strain>
    </source>
</reference>
<gene>
    <name evidence="2" type="ORF">N825_25170</name>
</gene>
<dbReference type="GO" id="GO:0008168">
    <property type="term" value="F:methyltransferase activity"/>
    <property type="evidence" value="ECO:0007669"/>
    <property type="project" value="UniProtKB-KW"/>
</dbReference>
<dbReference type="InterPro" id="IPR002877">
    <property type="entry name" value="RNA_MeTrfase_FtsJ_dom"/>
</dbReference>
<protein>
    <submittedName>
        <fullName evidence="2">Methyltransferase</fullName>
    </submittedName>
</protein>
<comment type="caution">
    <text evidence="2">The sequence shown here is derived from an EMBL/GenBank/DDBJ whole genome shotgun (WGS) entry which is preliminary data.</text>
</comment>
<keyword evidence="2" id="KW-0489">Methyltransferase</keyword>
<accession>W9H700</accession>
<dbReference type="GO" id="GO:0032259">
    <property type="term" value="P:methylation"/>
    <property type="evidence" value="ECO:0007669"/>
    <property type="project" value="UniProtKB-KW"/>
</dbReference>
<sequence length="340" mass="37055">MGEALGMTGYLAPEGFVDDLVAELGDVAVVHDRLVFAPGPARRVAWVENVWHDPVRLPVASIKTAAKALRGIQRNWALYPVRHHGRAKLIQEQLPHVSAKPLVFPTPAPQAPLGSWMMESETSIIAAARCSSPFRNGEVEFVENRTVPPNRAYLKLWEALTLAGTMPGPGSVALDLGSSPGGWTWVLHELGARVISVDKAPLAPAVAALPRVDFRRESAFGLVPQEIGKVDWLCSDVICYPERLLRLIHGWLDSGLCRNFICTIKFQGPTDHAATREFAEIPGSRVLHLHHNKHELTWMLVAPPPAPGSASAGIRQCMTPSHTHSATTSSACRGMDAGWW</sequence>
<dbReference type="PANTHER" id="PTHR37524">
    <property type="entry name" value="RIBOSOMAL RNA LARGE SUBUNIT METHYLTRANSFERASE M"/>
    <property type="match status" value="1"/>
</dbReference>
<keyword evidence="3" id="KW-1185">Reference proteome</keyword>
<dbReference type="EMBL" id="AVFL01000003">
    <property type="protein sequence ID" value="EWY41809.1"/>
    <property type="molecule type" value="Genomic_DNA"/>
</dbReference>
<evidence type="ECO:0000313" key="3">
    <source>
        <dbReference type="Proteomes" id="UP000019486"/>
    </source>
</evidence>
<dbReference type="STRING" id="1385369.N825_25170"/>
<dbReference type="Proteomes" id="UP000019486">
    <property type="component" value="Unassembled WGS sequence"/>
</dbReference>
<dbReference type="Gene3D" id="3.40.50.150">
    <property type="entry name" value="Vaccinia Virus protein VP39"/>
    <property type="match status" value="1"/>
</dbReference>
<keyword evidence="2" id="KW-0808">Transferase</keyword>
<dbReference type="InterPro" id="IPR029063">
    <property type="entry name" value="SAM-dependent_MTases_sf"/>
</dbReference>
<dbReference type="PATRIC" id="fig|1385369.3.peg.1362"/>
<proteinExistence type="predicted"/>
<feature type="domain" description="Ribosomal RNA methyltransferase FtsJ" evidence="1">
    <location>
        <begin position="150"/>
        <end position="238"/>
    </location>
</feature>
<evidence type="ECO:0000259" key="1">
    <source>
        <dbReference type="Pfam" id="PF01728"/>
    </source>
</evidence>
<evidence type="ECO:0000313" key="2">
    <source>
        <dbReference type="EMBL" id="EWY41809.1"/>
    </source>
</evidence>
<dbReference type="CDD" id="cd02440">
    <property type="entry name" value="AdoMet_MTases"/>
    <property type="match status" value="1"/>
</dbReference>
<name>W9H700_9PROT</name>
<dbReference type="Pfam" id="PF01728">
    <property type="entry name" value="FtsJ"/>
    <property type="match status" value="1"/>
</dbReference>